<evidence type="ECO:0000313" key="3">
    <source>
        <dbReference type="Proteomes" id="UP000275078"/>
    </source>
</evidence>
<organism evidence="2 3">
    <name type="scientific">Ascobolus immersus RN42</name>
    <dbReference type="NCBI Taxonomy" id="1160509"/>
    <lineage>
        <taxon>Eukaryota</taxon>
        <taxon>Fungi</taxon>
        <taxon>Dikarya</taxon>
        <taxon>Ascomycota</taxon>
        <taxon>Pezizomycotina</taxon>
        <taxon>Pezizomycetes</taxon>
        <taxon>Pezizales</taxon>
        <taxon>Ascobolaceae</taxon>
        <taxon>Ascobolus</taxon>
    </lineage>
</organism>
<dbReference type="AlphaFoldDB" id="A0A3N4I880"/>
<feature type="signal peptide" evidence="1">
    <location>
        <begin position="1"/>
        <end position="16"/>
    </location>
</feature>
<protein>
    <recommendedName>
        <fullName evidence="4">Secreted protein</fullName>
    </recommendedName>
</protein>
<proteinExistence type="predicted"/>
<keyword evidence="3" id="KW-1185">Reference proteome</keyword>
<accession>A0A3N4I880</accession>
<dbReference type="Proteomes" id="UP000275078">
    <property type="component" value="Unassembled WGS sequence"/>
</dbReference>
<gene>
    <name evidence="2" type="ORF">BJ508DRAFT_109678</name>
</gene>
<feature type="chain" id="PRO_5018258108" description="Secreted protein" evidence="1">
    <location>
        <begin position="17"/>
        <end position="106"/>
    </location>
</feature>
<keyword evidence="1" id="KW-0732">Signal</keyword>
<name>A0A3N4I880_ASCIM</name>
<reference evidence="2 3" key="1">
    <citation type="journal article" date="2018" name="Nat. Ecol. Evol.">
        <title>Pezizomycetes genomes reveal the molecular basis of ectomycorrhizal truffle lifestyle.</title>
        <authorList>
            <person name="Murat C."/>
            <person name="Payen T."/>
            <person name="Noel B."/>
            <person name="Kuo A."/>
            <person name="Morin E."/>
            <person name="Chen J."/>
            <person name="Kohler A."/>
            <person name="Krizsan K."/>
            <person name="Balestrini R."/>
            <person name="Da Silva C."/>
            <person name="Montanini B."/>
            <person name="Hainaut M."/>
            <person name="Levati E."/>
            <person name="Barry K.W."/>
            <person name="Belfiori B."/>
            <person name="Cichocki N."/>
            <person name="Clum A."/>
            <person name="Dockter R.B."/>
            <person name="Fauchery L."/>
            <person name="Guy J."/>
            <person name="Iotti M."/>
            <person name="Le Tacon F."/>
            <person name="Lindquist E.A."/>
            <person name="Lipzen A."/>
            <person name="Malagnac F."/>
            <person name="Mello A."/>
            <person name="Molinier V."/>
            <person name="Miyauchi S."/>
            <person name="Poulain J."/>
            <person name="Riccioni C."/>
            <person name="Rubini A."/>
            <person name="Sitrit Y."/>
            <person name="Splivallo R."/>
            <person name="Traeger S."/>
            <person name="Wang M."/>
            <person name="Zifcakova L."/>
            <person name="Wipf D."/>
            <person name="Zambonelli A."/>
            <person name="Paolocci F."/>
            <person name="Nowrousian M."/>
            <person name="Ottonello S."/>
            <person name="Baldrian P."/>
            <person name="Spatafora J.W."/>
            <person name="Henrissat B."/>
            <person name="Nagy L.G."/>
            <person name="Aury J.M."/>
            <person name="Wincker P."/>
            <person name="Grigoriev I.V."/>
            <person name="Bonfante P."/>
            <person name="Martin F.M."/>
        </authorList>
    </citation>
    <scope>NUCLEOTIDE SEQUENCE [LARGE SCALE GENOMIC DNA]</scope>
    <source>
        <strain evidence="2 3">RN42</strain>
    </source>
</reference>
<evidence type="ECO:0000256" key="1">
    <source>
        <dbReference type="SAM" id="SignalP"/>
    </source>
</evidence>
<dbReference type="EMBL" id="ML119677">
    <property type="protein sequence ID" value="RPA81687.1"/>
    <property type="molecule type" value="Genomic_DNA"/>
</dbReference>
<evidence type="ECO:0000313" key="2">
    <source>
        <dbReference type="EMBL" id="RPA81687.1"/>
    </source>
</evidence>
<evidence type="ECO:0008006" key="4">
    <source>
        <dbReference type="Google" id="ProtNLM"/>
    </source>
</evidence>
<sequence>MGAVDVHACLLVAVLARRTRIHVPVWGACAELTRNGREQLNEPLGSNRKATHGAHSAVTWFNQSSPTSVRRLRVTLSALRSSWQSDLRGQDTAGPLPFLPAVWDNG</sequence>